<keyword evidence="4" id="KW-0411">Iron-sulfur</keyword>
<dbReference type="InterPro" id="IPR006963">
    <property type="entry name" value="Mopterin_OxRdtase_4Fe-4S_dom"/>
</dbReference>
<dbReference type="PIRSF" id="PIRSF000144">
    <property type="entry name" value="CbbBc"/>
    <property type="match status" value="1"/>
</dbReference>
<dbReference type="Gene3D" id="2.20.25.90">
    <property type="entry name" value="ADC-like domains"/>
    <property type="match status" value="1"/>
</dbReference>
<dbReference type="SMART" id="SM00926">
    <property type="entry name" value="Molybdop_Fe4S4"/>
    <property type="match status" value="1"/>
</dbReference>
<organism evidence="6">
    <name type="scientific">hydrothermal vent metagenome</name>
    <dbReference type="NCBI Taxonomy" id="652676"/>
    <lineage>
        <taxon>unclassified sequences</taxon>
        <taxon>metagenomes</taxon>
        <taxon>ecological metagenomes</taxon>
    </lineage>
</organism>
<sequence length="774" mass="85654">MSIIDRVKVFLGVDIKAEKYALVDDPMFGKVSKEKAPDRWVRSTCGYCGVGCGMYIGVKDGEPIYSKGDPLHPVNQGTLCPKGLSEHQMVRADSRVSTPLIRKNGSLSPASWGEAFEKTSREFKRIQDEHGKGAVAVISTGQLLTEEFYALGKFTQLGLETNNYDGNTTLCMASAVMGYKQTFGSDGPTGCYEDFSHADVILLIGANIADNHPILKLHIAKNRKTTGKKPTIIVVDPRKSKTAQMADIFVPIKPRSDLALLNGLCYIILEQGWEDEKFIADRTSGYREFRKHIMKSYPPQEVANITGIDVKQLYELARVYANAPKAMSAWTMGVNQSSIGTDTVSAICNLALITGNLGREGAAPMSITGQCNAMGTREFGFTSSIPGYRNYTSSIDREEFADIIGVPTELIPTARGYAYPEIIDAINRGEIKALWVVATNPLVSYPDQNSLREALKKLDILVVQDAFLSDTAQIADVVFAAATWSEKEGCYTNSERRCNYAKKAVEPLGESRSDLDIVLEFSKYFGDKHDLLFSHINSPSDIFEEIKRVSEGRLCDYSGMSYELIEELGGIQWPCNTKAPHGTKRLYSPDMPCPTPDGKARLLPLDWQPLNEMACEGLPLVLNTGRTVEQFHTRTKTGTIGILDALAPEAWVDLSHKDADRLEVKSGDRISISGNRGRVDDVIVKVSETVREGSVFVPFHFNEQLINTITIPEFDPKSFEPNYKQCAIQLHSTKVPDGIRYPEQEIGGLIEGVKIVEDRVVVDEKLKSKERNNI</sequence>
<dbReference type="PANTHER" id="PTHR43105">
    <property type="entry name" value="RESPIRATORY NITRATE REDUCTASE"/>
    <property type="match status" value="1"/>
</dbReference>
<feature type="domain" description="4Fe-4S Mo/W bis-MGD-type" evidence="5">
    <location>
        <begin position="38"/>
        <end position="94"/>
    </location>
</feature>
<dbReference type="PROSITE" id="PS00551">
    <property type="entry name" value="MOLYBDOPTERIN_PROK_1"/>
    <property type="match status" value="1"/>
</dbReference>
<dbReference type="InterPro" id="IPR050123">
    <property type="entry name" value="Prok_molybdopt-oxidoreductase"/>
</dbReference>
<dbReference type="EMBL" id="FPHC01000006">
    <property type="protein sequence ID" value="SFV50053.1"/>
    <property type="molecule type" value="Genomic_DNA"/>
</dbReference>
<dbReference type="InterPro" id="IPR006656">
    <property type="entry name" value="Mopterin_OxRdtase"/>
</dbReference>
<evidence type="ECO:0000256" key="3">
    <source>
        <dbReference type="ARBA" id="ARBA00023004"/>
    </source>
</evidence>
<reference evidence="6" key="1">
    <citation type="submission" date="2016-10" db="EMBL/GenBank/DDBJ databases">
        <authorList>
            <person name="de Groot N.N."/>
        </authorList>
    </citation>
    <scope>NUCLEOTIDE SEQUENCE</scope>
</reference>
<dbReference type="GO" id="GO:0016020">
    <property type="term" value="C:membrane"/>
    <property type="evidence" value="ECO:0007669"/>
    <property type="project" value="TreeGrafter"/>
</dbReference>
<dbReference type="Pfam" id="PF04879">
    <property type="entry name" value="Molybdop_Fe4S4"/>
    <property type="match status" value="1"/>
</dbReference>
<keyword evidence="1" id="KW-0004">4Fe-4S</keyword>
<dbReference type="Gene3D" id="3.40.228.10">
    <property type="entry name" value="Dimethylsulfoxide Reductase, domain 2"/>
    <property type="match status" value="1"/>
</dbReference>
<dbReference type="CDD" id="cd00508">
    <property type="entry name" value="MopB_CT_Fdh-Nap-like"/>
    <property type="match status" value="1"/>
</dbReference>
<evidence type="ECO:0000256" key="2">
    <source>
        <dbReference type="ARBA" id="ARBA00022723"/>
    </source>
</evidence>
<dbReference type="Pfam" id="PF00384">
    <property type="entry name" value="Molybdopterin"/>
    <property type="match status" value="1"/>
</dbReference>
<evidence type="ECO:0000256" key="4">
    <source>
        <dbReference type="ARBA" id="ARBA00023014"/>
    </source>
</evidence>
<name>A0A1W1B932_9ZZZZ</name>
<accession>A0A1W1B932</accession>
<evidence type="ECO:0000259" key="5">
    <source>
        <dbReference type="PROSITE" id="PS51669"/>
    </source>
</evidence>
<dbReference type="EC" id="1.7.99.4" evidence="6"/>
<evidence type="ECO:0000313" key="6">
    <source>
        <dbReference type="EMBL" id="SFV50053.1"/>
    </source>
</evidence>
<dbReference type="GO" id="GO:0016491">
    <property type="term" value="F:oxidoreductase activity"/>
    <property type="evidence" value="ECO:0007669"/>
    <property type="project" value="UniProtKB-KW"/>
</dbReference>
<protein>
    <submittedName>
        <fullName evidence="6">Assimilatory nitrate reductase large subunit</fullName>
        <ecNumber evidence="6">1.7.99.4</ecNumber>
    </submittedName>
</protein>
<dbReference type="Gene3D" id="2.40.40.20">
    <property type="match status" value="1"/>
</dbReference>
<evidence type="ECO:0000256" key="1">
    <source>
        <dbReference type="ARBA" id="ARBA00022485"/>
    </source>
</evidence>
<dbReference type="InterPro" id="IPR027467">
    <property type="entry name" value="MopterinOxRdtase_cofactor_BS"/>
</dbReference>
<dbReference type="GO" id="GO:0046872">
    <property type="term" value="F:metal ion binding"/>
    <property type="evidence" value="ECO:0007669"/>
    <property type="project" value="UniProtKB-KW"/>
</dbReference>
<dbReference type="PROSITE" id="PS51669">
    <property type="entry name" value="4FE4S_MOW_BIS_MGD"/>
    <property type="match status" value="1"/>
</dbReference>
<dbReference type="PANTHER" id="PTHR43105:SF10">
    <property type="entry name" value="NADH-QUINONE OXIDOREDUCTASE SUBUNIT G"/>
    <property type="match status" value="1"/>
</dbReference>
<keyword evidence="6" id="KW-0560">Oxidoreductase</keyword>
<dbReference type="GO" id="GO:0051539">
    <property type="term" value="F:4 iron, 4 sulfur cluster binding"/>
    <property type="evidence" value="ECO:0007669"/>
    <property type="project" value="UniProtKB-KW"/>
</dbReference>
<dbReference type="Pfam" id="PF01568">
    <property type="entry name" value="Molydop_binding"/>
    <property type="match status" value="1"/>
</dbReference>
<dbReference type="CDD" id="cd02754">
    <property type="entry name" value="MopB_Nitrate-R-NapA-like"/>
    <property type="match status" value="1"/>
</dbReference>
<dbReference type="SUPFAM" id="SSF50692">
    <property type="entry name" value="ADC-like"/>
    <property type="match status" value="1"/>
</dbReference>
<dbReference type="SUPFAM" id="SSF53706">
    <property type="entry name" value="Formate dehydrogenase/DMSO reductase, domains 1-3"/>
    <property type="match status" value="1"/>
</dbReference>
<keyword evidence="2" id="KW-0479">Metal-binding</keyword>
<dbReference type="Gene3D" id="3.40.50.740">
    <property type="match status" value="1"/>
</dbReference>
<keyword evidence="3" id="KW-0408">Iron</keyword>
<gene>
    <name evidence="6" type="ORF">MNB_SV-6-406</name>
</gene>
<dbReference type="InterPro" id="IPR009010">
    <property type="entry name" value="Asp_de-COase-like_dom_sf"/>
</dbReference>
<dbReference type="AlphaFoldDB" id="A0A1W1B932"/>
<dbReference type="GO" id="GO:0043546">
    <property type="term" value="F:molybdopterin cofactor binding"/>
    <property type="evidence" value="ECO:0007669"/>
    <property type="project" value="InterPro"/>
</dbReference>
<proteinExistence type="predicted"/>
<dbReference type="InterPro" id="IPR006657">
    <property type="entry name" value="MoPterin_dinucl-bd_dom"/>
</dbReference>